<sequence length="87" mass="10091">MFLLTVWGLLHIIVGTINIPFCPSRPMIPVFLIVMGCLYITWAMLRIFAFWPRSRADTLSIDLTFHLDIRPGPKHKFRAHLFPVISL</sequence>
<reference evidence="3" key="1">
    <citation type="submission" date="2017-02" db="UniProtKB">
        <authorList>
            <consortium name="WormBaseParasite"/>
        </authorList>
    </citation>
    <scope>IDENTIFICATION</scope>
</reference>
<proteinExistence type="predicted"/>
<evidence type="ECO:0000313" key="3">
    <source>
        <dbReference type="WBParaSite" id="EEL_0000047801-mRNA-1"/>
    </source>
</evidence>
<dbReference type="WBParaSite" id="EEL_0000047801-mRNA-1">
    <property type="protein sequence ID" value="EEL_0000047801-mRNA-1"/>
    <property type="gene ID" value="EEL_0000047801"/>
</dbReference>
<keyword evidence="2" id="KW-1185">Reference proteome</keyword>
<keyword evidence="1" id="KW-1133">Transmembrane helix</keyword>
<feature type="transmembrane region" description="Helical" evidence="1">
    <location>
        <begin position="28"/>
        <end position="51"/>
    </location>
</feature>
<dbReference type="Proteomes" id="UP000050640">
    <property type="component" value="Unplaced"/>
</dbReference>
<accession>A0A0R3RGE6</accession>
<keyword evidence="1" id="KW-0472">Membrane</keyword>
<protein>
    <submittedName>
        <fullName evidence="3">XK-related protein</fullName>
    </submittedName>
</protein>
<organism evidence="2 3">
    <name type="scientific">Elaeophora elaphi</name>
    <dbReference type="NCBI Taxonomy" id="1147741"/>
    <lineage>
        <taxon>Eukaryota</taxon>
        <taxon>Metazoa</taxon>
        <taxon>Ecdysozoa</taxon>
        <taxon>Nematoda</taxon>
        <taxon>Chromadorea</taxon>
        <taxon>Rhabditida</taxon>
        <taxon>Spirurina</taxon>
        <taxon>Spiruromorpha</taxon>
        <taxon>Filarioidea</taxon>
        <taxon>Onchocercidae</taxon>
        <taxon>Elaeophora</taxon>
    </lineage>
</organism>
<evidence type="ECO:0000256" key="1">
    <source>
        <dbReference type="SAM" id="Phobius"/>
    </source>
</evidence>
<dbReference type="AlphaFoldDB" id="A0A0R3RGE6"/>
<evidence type="ECO:0000313" key="2">
    <source>
        <dbReference type="Proteomes" id="UP000050640"/>
    </source>
</evidence>
<keyword evidence="1" id="KW-0812">Transmembrane</keyword>
<name>A0A0R3RGE6_9BILA</name>